<dbReference type="PATRIC" id="fig|1348663.4.peg.5587"/>
<gene>
    <name evidence="3" type="ORF">KCH_57710</name>
</gene>
<keyword evidence="4" id="KW-1185">Reference proteome</keyword>
<dbReference type="InterPro" id="IPR027417">
    <property type="entry name" value="P-loop_NTPase"/>
</dbReference>
<dbReference type="SUPFAM" id="SSF52540">
    <property type="entry name" value="P-loop containing nucleoside triphosphate hydrolases"/>
    <property type="match status" value="1"/>
</dbReference>
<dbReference type="OrthoDB" id="5167602at2"/>
<accession>A0A066YLW9</accession>
<feature type="repeat" description="TPR" evidence="1">
    <location>
        <begin position="481"/>
        <end position="514"/>
    </location>
</feature>
<evidence type="ECO:0000313" key="3">
    <source>
        <dbReference type="EMBL" id="KDN82478.1"/>
    </source>
</evidence>
<dbReference type="EMBL" id="JNBY01000108">
    <property type="protein sequence ID" value="KDN82478.1"/>
    <property type="molecule type" value="Genomic_DNA"/>
</dbReference>
<feature type="region of interest" description="Disordered" evidence="2">
    <location>
        <begin position="591"/>
        <end position="615"/>
    </location>
</feature>
<dbReference type="HOGENOM" id="CLU_392212_0_0_11"/>
<dbReference type="Gene3D" id="1.25.40.10">
    <property type="entry name" value="Tetratricopeptide repeat domain"/>
    <property type="match status" value="1"/>
</dbReference>
<protein>
    <submittedName>
        <fullName evidence="3">Uncharacterized protein</fullName>
    </submittedName>
</protein>
<dbReference type="RefSeq" id="WP_157032203.1">
    <property type="nucleotide sequence ID" value="NZ_KK853997.1"/>
</dbReference>
<proteinExistence type="predicted"/>
<dbReference type="InterPro" id="IPR011990">
    <property type="entry name" value="TPR-like_helical_dom_sf"/>
</dbReference>
<dbReference type="InterPro" id="IPR019734">
    <property type="entry name" value="TPR_rpt"/>
</dbReference>
<dbReference type="Gene3D" id="3.40.50.300">
    <property type="entry name" value="P-loop containing nucleotide triphosphate hydrolases"/>
    <property type="match status" value="1"/>
</dbReference>
<feature type="compositionally biased region" description="Low complexity" evidence="2">
    <location>
        <begin position="591"/>
        <end position="601"/>
    </location>
</feature>
<evidence type="ECO:0000256" key="1">
    <source>
        <dbReference type="PROSITE-ProRule" id="PRU00339"/>
    </source>
</evidence>
<sequence>MAKEAAAGIFDALPAGARPFGGRVAELAALTVAAAGPRRGGPAAGAGGPAGSGRTALAVQWARSVAEQYPDGLLYARLSAPDGTRVGPGRAARMLLDQFGERPGVALLPGAAEEDPACEALREALGPRRALLLLDDVRDAGQVWPLLAEKTESVLLATTAGPLTGIEGIDPVILGGLEHRAAVELLTALVGGTRISCDPVGAAELAEACANRPAALRLAAGWLRTEPRLAVTEAAARLRQSPEQVRERSRAVVEGPERPETVPVVEGDPLRGAFEPAYRRLPAARARLLRLCTLAPGQRVDLRTASALVGCPAPEAGAGLAALAELELLEREPAAADGTERYRVPGRLYGRLVELRAEADRPSELELARARLLERLVRLVDSARLLLDPAAGPNPDPLPGPLRLRSAAHAGQWLLGEREHLLAAVADAVGQGDLDGTAGRLVAALLRALPLTGEAAPADLHALHESVLKVAERQGAPRRAAAALLNLGDLQAEAGRWEQAAERYRRAVDLSRGRATRAAAPARWRAWATATGRSATRCAPRTRTGGRWCCGRRSATRRRRRGCWCGRRRRTPRCGASRRRCGSTGRRRRCCGGPATRTVSGRSRRSPRGSRSTSAGRDFVHFRSSVLSAGFAPQYGLRRRASLRTCQWVELICSLWKADTPPGLHYNRTQSRMDLCTGCPVVPVVCVPAGLPPVGIPHGKRTC</sequence>
<comment type="caution">
    <text evidence="3">The sequence shown here is derived from an EMBL/GenBank/DDBJ whole genome shotgun (WGS) entry which is preliminary data.</text>
</comment>
<evidence type="ECO:0000256" key="2">
    <source>
        <dbReference type="SAM" id="MobiDB-lite"/>
    </source>
</evidence>
<dbReference type="PROSITE" id="PS50005">
    <property type="entry name" value="TPR"/>
    <property type="match status" value="1"/>
</dbReference>
<organism evidence="3 4">
    <name type="scientific">Kitasatospora cheerisanensis KCTC 2395</name>
    <dbReference type="NCBI Taxonomy" id="1348663"/>
    <lineage>
        <taxon>Bacteria</taxon>
        <taxon>Bacillati</taxon>
        <taxon>Actinomycetota</taxon>
        <taxon>Actinomycetes</taxon>
        <taxon>Kitasatosporales</taxon>
        <taxon>Streptomycetaceae</taxon>
        <taxon>Kitasatospora</taxon>
    </lineage>
</organism>
<dbReference type="eggNOG" id="COG0457">
    <property type="taxonomic scope" value="Bacteria"/>
</dbReference>
<dbReference type="SUPFAM" id="SSF48452">
    <property type="entry name" value="TPR-like"/>
    <property type="match status" value="1"/>
</dbReference>
<keyword evidence="1" id="KW-0802">TPR repeat</keyword>
<dbReference type="Proteomes" id="UP000027178">
    <property type="component" value="Unassembled WGS sequence"/>
</dbReference>
<name>A0A066YLW9_9ACTN</name>
<evidence type="ECO:0000313" key="4">
    <source>
        <dbReference type="Proteomes" id="UP000027178"/>
    </source>
</evidence>
<dbReference type="AlphaFoldDB" id="A0A066YLW9"/>
<reference evidence="3 4" key="1">
    <citation type="submission" date="2014-05" db="EMBL/GenBank/DDBJ databases">
        <title>Draft Genome Sequence of Kitasatospora cheerisanensis KCTC 2395.</title>
        <authorList>
            <person name="Nam D.H."/>
        </authorList>
    </citation>
    <scope>NUCLEOTIDE SEQUENCE [LARGE SCALE GENOMIC DNA]</scope>
    <source>
        <strain evidence="3 4">KCTC 2395</strain>
    </source>
</reference>